<dbReference type="GO" id="GO:0005886">
    <property type="term" value="C:plasma membrane"/>
    <property type="evidence" value="ECO:0007669"/>
    <property type="project" value="UniProtKB-SubCell"/>
</dbReference>
<dbReference type="EMBL" id="JXMS01000016">
    <property type="protein sequence ID" value="OBQ50276.1"/>
    <property type="molecule type" value="Genomic_DNA"/>
</dbReference>
<sequence>MAPFKFKLQQVLEYRTQLEDQAKLVLADVQHKYENQAKRVDGLRESLTHNQTLMSTTTDPAQTWIIRNFLQGVRQDISTAEHRLLTLAKELHSARQVLTEKSQDKKLLEKLKENQAKRHAHEEKIKEQLQLDETATLRFKAQAF</sequence>
<keyword evidence="7" id="KW-1005">Bacterial flagellum biogenesis</keyword>
<evidence type="ECO:0000256" key="7">
    <source>
        <dbReference type="ARBA" id="ARBA00022795"/>
    </source>
</evidence>
<accession>A0A1B7XC57</accession>
<evidence type="ECO:0000256" key="3">
    <source>
        <dbReference type="ARBA" id="ARBA00020392"/>
    </source>
</evidence>
<feature type="coiled-coil region" evidence="11">
    <location>
        <begin position="94"/>
        <end position="131"/>
    </location>
</feature>
<keyword evidence="12" id="KW-0969">Cilium</keyword>
<evidence type="ECO:0000256" key="9">
    <source>
        <dbReference type="ARBA" id="ARBA00023136"/>
    </source>
</evidence>
<keyword evidence="5" id="KW-1003">Cell membrane</keyword>
<dbReference type="GO" id="GO:0044781">
    <property type="term" value="P:bacterial-type flagellum organization"/>
    <property type="evidence" value="ECO:0007669"/>
    <property type="project" value="UniProtKB-KW"/>
</dbReference>
<dbReference type="Proteomes" id="UP000091979">
    <property type="component" value="Unassembled WGS sequence"/>
</dbReference>
<evidence type="ECO:0000313" key="12">
    <source>
        <dbReference type="EMBL" id="OBQ50276.1"/>
    </source>
</evidence>
<keyword evidence="11" id="KW-0175">Coiled coil</keyword>
<keyword evidence="12" id="KW-0966">Cell projection</keyword>
<gene>
    <name evidence="12" type="ORF">SP90_10200</name>
</gene>
<dbReference type="InterPro" id="IPR053716">
    <property type="entry name" value="Flag_assembly_chemotaxis_eff"/>
</dbReference>
<keyword evidence="13" id="KW-1185">Reference proteome</keyword>
<proteinExistence type="inferred from homology"/>
<comment type="similarity">
    <text evidence="2">Belongs to the FliJ family.</text>
</comment>
<evidence type="ECO:0000256" key="2">
    <source>
        <dbReference type="ARBA" id="ARBA00010004"/>
    </source>
</evidence>
<comment type="caution">
    <text evidence="12">The sequence shown here is derived from an EMBL/GenBank/DDBJ whole genome shotgun (WGS) entry which is preliminary data.</text>
</comment>
<comment type="subcellular location">
    <subcellularLocation>
        <location evidence="1">Cell membrane</location>
        <topology evidence="1">Peripheral membrane protein</topology>
        <orientation evidence="1">Cytoplasmic side</orientation>
    </subcellularLocation>
</comment>
<dbReference type="GO" id="GO:0015031">
    <property type="term" value="P:protein transport"/>
    <property type="evidence" value="ECO:0007669"/>
    <property type="project" value="UniProtKB-KW"/>
</dbReference>
<keyword evidence="9" id="KW-0472">Membrane</keyword>
<dbReference type="NCBIfam" id="TIGR02473">
    <property type="entry name" value="flagell_FliJ"/>
    <property type="match status" value="1"/>
</dbReference>
<reference evidence="12 13" key="1">
    <citation type="submission" date="2015-01" db="EMBL/GenBank/DDBJ databases">
        <title>Desulfovibrio sp. JC271 draft genome sequence.</title>
        <authorList>
            <person name="Shivani Y."/>
            <person name="Subhash Y."/>
            <person name="Sasikala C."/>
            <person name="Ramana C.V."/>
        </authorList>
    </citation>
    <scope>NUCLEOTIDE SEQUENCE [LARGE SCALE GENOMIC DNA]</scope>
    <source>
        <strain evidence="12 13">JC271</strain>
    </source>
</reference>
<keyword evidence="8" id="KW-0653">Protein transport</keyword>
<keyword evidence="12" id="KW-0282">Flagellum</keyword>
<dbReference type="AlphaFoldDB" id="A0A1B7XC57"/>
<evidence type="ECO:0000256" key="5">
    <source>
        <dbReference type="ARBA" id="ARBA00022475"/>
    </source>
</evidence>
<organism evidence="12 13">
    <name type="scientific">Halodesulfovibrio spirochaetisodalis</name>
    <dbReference type="NCBI Taxonomy" id="1560234"/>
    <lineage>
        <taxon>Bacteria</taxon>
        <taxon>Pseudomonadati</taxon>
        <taxon>Thermodesulfobacteriota</taxon>
        <taxon>Desulfovibrionia</taxon>
        <taxon>Desulfovibrionales</taxon>
        <taxon>Desulfovibrionaceae</taxon>
        <taxon>Halodesulfovibrio</taxon>
    </lineage>
</organism>
<evidence type="ECO:0000256" key="11">
    <source>
        <dbReference type="SAM" id="Coils"/>
    </source>
</evidence>
<evidence type="ECO:0000256" key="6">
    <source>
        <dbReference type="ARBA" id="ARBA00022500"/>
    </source>
</evidence>
<keyword evidence="10" id="KW-1006">Bacterial flagellum protein export</keyword>
<protein>
    <recommendedName>
        <fullName evidence="3">Flagellar FliJ protein</fullName>
    </recommendedName>
</protein>
<dbReference type="InterPro" id="IPR012823">
    <property type="entry name" value="Flagell_FliJ"/>
</dbReference>
<dbReference type="OrthoDB" id="5471173at2"/>
<keyword evidence="6" id="KW-0145">Chemotaxis</keyword>
<evidence type="ECO:0000256" key="8">
    <source>
        <dbReference type="ARBA" id="ARBA00022927"/>
    </source>
</evidence>
<dbReference type="Gene3D" id="1.10.287.1700">
    <property type="match status" value="1"/>
</dbReference>
<evidence type="ECO:0000256" key="1">
    <source>
        <dbReference type="ARBA" id="ARBA00004413"/>
    </source>
</evidence>
<dbReference type="GO" id="GO:0071973">
    <property type="term" value="P:bacterial-type flagellum-dependent cell motility"/>
    <property type="evidence" value="ECO:0007669"/>
    <property type="project" value="InterPro"/>
</dbReference>
<dbReference type="STRING" id="1560234.SP90_10200"/>
<dbReference type="Pfam" id="PF02050">
    <property type="entry name" value="FliJ"/>
    <property type="match status" value="1"/>
</dbReference>
<evidence type="ECO:0000313" key="13">
    <source>
        <dbReference type="Proteomes" id="UP000091979"/>
    </source>
</evidence>
<name>A0A1B7XC57_9BACT</name>
<dbReference type="GO" id="GO:0006935">
    <property type="term" value="P:chemotaxis"/>
    <property type="evidence" value="ECO:0007669"/>
    <property type="project" value="UniProtKB-KW"/>
</dbReference>
<evidence type="ECO:0000256" key="10">
    <source>
        <dbReference type="ARBA" id="ARBA00023225"/>
    </source>
</evidence>
<dbReference type="GO" id="GO:0009288">
    <property type="term" value="C:bacterial-type flagellum"/>
    <property type="evidence" value="ECO:0007669"/>
    <property type="project" value="InterPro"/>
</dbReference>
<keyword evidence="4" id="KW-0813">Transport</keyword>
<evidence type="ECO:0000256" key="4">
    <source>
        <dbReference type="ARBA" id="ARBA00022448"/>
    </source>
</evidence>
<dbReference type="PATRIC" id="fig|1560234.3.peg.880"/>
<dbReference type="RefSeq" id="WP_066855404.1">
    <property type="nucleotide sequence ID" value="NZ_JXMS01000016.1"/>
</dbReference>